<comment type="function">
    <text evidence="7">Essential component of the PAM complex, a complex required for the translocation of transit peptide-containing proteins from the inner membrane into the mitochondrial matrix in an ATP-dependent manner.</text>
</comment>
<dbReference type="Gene3D" id="2.30.22.10">
    <property type="entry name" value="Head domain of nucleotide exchange factor GrpE"/>
    <property type="match status" value="1"/>
</dbReference>
<evidence type="ECO:0000256" key="2">
    <source>
        <dbReference type="ARBA" id="ARBA00009054"/>
    </source>
</evidence>
<evidence type="ECO:0000313" key="11">
    <source>
        <dbReference type="Proteomes" id="UP001438707"/>
    </source>
</evidence>
<dbReference type="SUPFAM" id="SSF58014">
    <property type="entry name" value="Coiled-coil domain of nucleotide exchange factor GrpE"/>
    <property type="match status" value="1"/>
</dbReference>
<dbReference type="PROSITE" id="PS01071">
    <property type="entry name" value="GRPE"/>
    <property type="match status" value="1"/>
</dbReference>
<evidence type="ECO:0000256" key="3">
    <source>
        <dbReference type="ARBA" id="ARBA00011738"/>
    </source>
</evidence>
<dbReference type="SUPFAM" id="SSF51064">
    <property type="entry name" value="Head domain of nucleotide exchange factor GrpE"/>
    <property type="match status" value="1"/>
</dbReference>
<dbReference type="AlphaFoldDB" id="A0AAW1RC33"/>
<keyword evidence="7" id="KW-0496">Mitochondrion</keyword>
<evidence type="ECO:0000313" key="10">
    <source>
        <dbReference type="EMBL" id="KAK9830762.1"/>
    </source>
</evidence>
<dbReference type="GO" id="GO:0042803">
    <property type="term" value="F:protein homodimerization activity"/>
    <property type="evidence" value="ECO:0007669"/>
    <property type="project" value="InterPro"/>
</dbReference>
<dbReference type="NCBIfam" id="NF010741">
    <property type="entry name" value="PRK14143.1"/>
    <property type="match status" value="1"/>
</dbReference>
<dbReference type="PRINTS" id="PR00773">
    <property type="entry name" value="GRPEPROTEIN"/>
</dbReference>
<dbReference type="GO" id="GO:0005759">
    <property type="term" value="C:mitochondrial matrix"/>
    <property type="evidence" value="ECO:0007669"/>
    <property type="project" value="UniProtKB-SubCell"/>
</dbReference>
<dbReference type="CDD" id="cd00446">
    <property type="entry name" value="GrpE"/>
    <property type="match status" value="1"/>
</dbReference>
<evidence type="ECO:0000256" key="6">
    <source>
        <dbReference type="ARBA" id="ARBA00023186"/>
    </source>
</evidence>
<evidence type="ECO:0000256" key="1">
    <source>
        <dbReference type="ARBA" id="ARBA00004496"/>
    </source>
</evidence>
<dbReference type="GO" id="GO:0000774">
    <property type="term" value="F:adenyl-nucleotide exchange factor activity"/>
    <property type="evidence" value="ECO:0007669"/>
    <property type="project" value="InterPro"/>
</dbReference>
<comment type="subunit">
    <text evidence="3">Homodimer.</text>
</comment>
<feature type="region of interest" description="Disordered" evidence="9">
    <location>
        <begin position="26"/>
        <end position="66"/>
    </location>
</feature>
<dbReference type="Gene3D" id="3.90.20.20">
    <property type="match status" value="1"/>
</dbReference>
<dbReference type="PANTHER" id="PTHR21237:SF40">
    <property type="entry name" value="CELL CYCLE AND APOPTOSIS REGULATOR PROTEIN 2"/>
    <property type="match status" value="1"/>
</dbReference>
<feature type="region of interest" description="Disordered" evidence="9">
    <location>
        <begin position="260"/>
        <end position="302"/>
    </location>
</feature>
<dbReference type="GO" id="GO:0051087">
    <property type="term" value="F:protein-folding chaperone binding"/>
    <property type="evidence" value="ECO:0007669"/>
    <property type="project" value="InterPro"/>
</dbReference>
<dbReference type="GO" id="GO:0006457">
    <property type="term" value="P:protein folding"/>
    <property type="evidence" value="ECO:0007669"/>
    <property type="project" value="InterPro"/>
</dbReference>
<reference evidence="10 11" key="1">
    <citation type="journal article" date="2024" name="Nat. Commun.">
        <title>Phylogenomics reveals the evolutionary origins of lichenization in chlorophyte algae.</title>
        <authorList>
            <person name="Puginier C."/>
            <person name="Libourel C."/>
            <person name="Otte J."/>
            <person name="Skaloud P."/>
            <person name="Haon M."/>
            <person name="Grisel S."/>
            <person name="Petersen M."/>
            <person name="Berrin J.G."/>
            <person name="Delaux P.M."/>
            <person name="Dal Grande F."/>
            <person name="Keller J."/>
        </authorList>
    </citation>
    <scope>NUCLEOTIDE SEQUENCE [LARGE SCALE GENOMIC DNA]</scope>
    <source>
        <strain evidence="10 11">SAG 2145</strain>
    </source>
</reference>
<sequence>MHGRWPASAIGQACSEVVEGRCSSKRQAWRRATKKDQPPEQPEDIKEAEIVDDDEAIGDEESKQDAPTYKAILDKIRKQLDPNSSNAAVVESLARDLEKEVGSLEAHAQGMQEQSGKTDTALRVSKDQYLRLTADFENFRKRSAVEKDSLATKAKADVIISMLPLIDNFERASGQIKAETEQEQKIDAAYQGLYKQMVDIFRGMGMEACSGKGSIFDPNFHDAIMREQNDDVPDGTILQEFRRGFKIGDRLLRPAMVQVSYSEGPSSGGDAHAATDEGSVIEPGSGKEAPGAGDVDTSASKK</sequence>
<keyword evidence="4" id="KW-0963">Cytoplasm</keyword>
<dbReference type="Proteomes" id="UP001438707">
    <property type="component" value="Unassembled WGS sequence"/>
</dbReference>
<dbReference type="FunFam" id="2.30.22.10:FF:000001">
    <property type="entry name" value="Protein GrpE"/>
    <property type="match status" value="1"/>
</dbReference>
<dbReference type="EMBL" id="JALJOS010000015">
    <property type="protein sequence ID" value="KAK9830762.1"/>
    <property type="molecule type" value="Genomic_DNA"/>
</dbReference>
<feature type="compositionally biased region" description="Acidic residues" evidence="9">
    <location>
        <begin position="50"/>
        <end position="59"/>
    </location>
</feature>
<name>A0AAW1RC33_9CHLO</name>
<evidence type="ECO:0000256" key="9">
    <source>
        <dbReference type="SAM" id="MobiDB-lite"/>
    </source>
</evidence>
<dbReference type="Pfam" id="PF01025">
    <property type="entry name" value="GrpE"/>
    <property type="match status" value="1"/>
</dbReference>
<evidence type="ECO:0000256" key="4">
    <source>
        <dbReference type="ARBA" id="ARBA00022490"/>
    </source>
</evidence>
<evidence type="ECO:0000256" key="7">
    <source>
        <dbReference type="RuleBase" id="RU000640"/>
    </source>
</evidence>
<dbReference type="PANTHER" id="PTHR21237">
    <property type="entry name" value="GRPE PROTEIN"/>
    <property type="match status" value="1"/>
</dbReference>
<dbReference type="InterPro" id="IPR013805">
    <property type="entry name" value="GrpE_CC"/>
</dbReference>
<evidence type="ECO:0000256" key="8">
    <source>
        <dbReference type="RuleBase" id="RU004478"/>
    </source>
</evidence>
<comment type="subcellular location">
    <subcellularLocation>
        <location evidence="1">Cytoplasm</location>
    </subcellularLocation>
    <subcellularLocation>
        <location evidence="7">Mitochondrion matrix</location>
    </subcellularLocation>
</comment>
<dbReference type="HAMAP" id="MF_01151">
    <property type="entry name" value="GrpE"/>
    <property type="match status" value="1"/>
</dbReference>
<keyword evidence="5" id="KW-0346">Stress response</keyword>
<proteinExistence type="inferred from homology"/>
<comment type="similarity">
    <text evidence="2 8">Belongs to the GrpE family.</text>
</comment>
<accession>A0AAW1RC33</accession>
<evidence type="ECO:0000256" key="5">
    <source>
        <dbReference type="ARBA" id="ARBA00023016"/>
    </source>
</evidence>
<dbReference type="InterPro" id="IPR009012">
    <property type="entry name" value="GrpE_head"/>
</dbReference>
<keyword evidence="11" id="KW-1185">Reference proteome</keyword>
<dbReference type="GO" id="GO:0051082">
    <property type="term" value="F:unfolded protein binding"/>
    <property type="evidence" value="ECO:0007669"/>
    <property type="project" value="TreeGrafter"/>
</dbReference>
<protein>
    <recommendedName>
        <fullName evidence="7">GrpE protein homolog</fullName>
    </recommendedName>
</protein>
<dbReference type="InterPro" id="IPR000740">
    <property type="entry name" value="GrpE"/>
</dbReference>
<comment type="caution">
    <text evidence="10">The sequence shown here is derived from an EMBL/GenBank/DDBJ whole genome shotgun (WGS) entry which is preliminary data.</text>
</comment>
<keyword evidence="6 7" id="KW-0143">Chaperone</keyword>
<gene>
    <name evidence="10" type="ORF">WJX74_005989</name>
</gene>
<feature type="compositionally biased region" description="Basic and acidic residues" evidence="9">
    <location>
        <begin position="34"/>
        <end position="49"/>
    </location>
</feature>
<organism evidence="10 11">
    <name type="scientific">Apatococcus lobatus</name>
    <dbReference type="NCBI Taxonomy" id="904363"/>
    <lineage>
        <taxon>Eukaryota</taxon>
        <taxon>Viridiplantae</taxon>
        <taxon>Chlorophyta</taxon>
        <taxon>core chlorophytes</taxon>
        <taxon>Trebouxiophyceae</taxon>
        <taxon>Chlorellales</taxon>
        <taxon>Chlorellaceae</taxon>
        <taxon>Apatococcus</taxon>
    </lineage>
</organism>